<name>A0A9X3DZJ6_9HYPH</name>
<dbReference type="InterPro" id="IPR034694">
    <property type="entry name" value="HPF_long/plastid"/>
</dbReference>
<accession>A0A9X3DZJ6</accession>
<evidence type="ECO:0000256" key="2">
    <source>
        <dbReference type="ARBA" id="ARBA00038695"/>
    </source>
</evidence>
<sequence>MSLRISGKNIEVSDAYRTHVEGRVGDAIGKYFSGGFSGRVVLERDGTGYRVDCALHLDSGADLHAEGRGHEIYPTFDQAADRIEKQLRRYKRKLKDHHPRNGAADIDANYTVLAATPDEDEELAADYKPMVIAEETKALRTMSVSGAVMAMDLAESQVVVFRHAGHGGVNIVYRRRDGNIGWIDPAQGGKGDSVAS</sequence>
<comment type="similarity">
    <text evidence="4">Belongs to the HPF/YfiA ribosome-associated protein family. Long HPF subfamily.</text>
</comment>
<keyword evidence="7" id="KW-1185">Reference proteome</keyword>
<protein>
    <recommendedName>
        <fullName evidence="3 4">Ribosome hibernation promoting factor</fullName>
        <shortName evidence="4">HPF</shortName>
    </recommendedName>
</protein>
<dbReference type="Pfam" id="PF16321">
    <property type="entry name" value="Ribosom_S30AE_C"/>
    <property type="match status" value="1"/>
</dbReference>
<dbReference type="InterPro" id="IPR036567">
    <property type="entry name" value="RHF-like"/>
</dbReference>
<evidence type="ECO:0000256" key="1">
    <source>
        <dbReference type="ARBA" id="ARBA00022845"/>
    </source>
</evidence>
<dbReference type="RefSeq" id="WP_266336738.1">
    <property type="nucleotide sequence ID" value="NZ_JAPKNK010000001.1"/>
</dbReference>
<dbReference type="Proteomes" id="UP001144805">
    <property type="component" value="Unassembled WGS sequence"/>
</dbReference>
<evidence type="ECO:0000313" key="6">
    <source>
        <dbReference type="EMBL" id="MCX5567757.1"/>
    </source>
</evidence>
<dbReference type="InterPro" id="IPR032528">
    <property type="entry name" value="Ribosom_S30AE_C"/>
</dbReference>
<comment type="function">
    <text evidence="4">Required for dimerization of active 70S ribosomes into 100S ribosomes in stationary phase; 100S ribosomes are translationally inactive and sometimes present during exponential growth.</text>
</comment>
<dbReference type="SUPFAM" id="SSF69754">
    <property type="entry name" value="Ribosome binding protein Y (YfiA homologue)"/>
    <property type="match status" value="1"/>
</dbReference>
<dbReference type="InterPro" id="IPR050574">
    <property type="entry name" value="HPF/YfiA_ribosome-assoc"/>
</dbReference>
<keyword evidence="4" id="KW-0963">Cytoplasm</keyword>
<keyword evidence="1 4" id="KW-0810">Translation regulation</keyword>
<comment type="caution">
    <text evidence="6">The sequence shown here is derived from an EMBL/GenBank/DDBJ whole genome shotgun (WGS) entry which is preliminary data.</text>
</comment>
<feature type="domain" description="Sigma 54 modulation/S30EA ribosomal protein C-terminal" evidence="5">
    <location>
        <begin position="128"/>
        <end position="181"/>
    </location>
</feature>
<evidence type="ECO:0000259" key="5">
    <source>
        <dbReference type="Pfam" id="PF16321"/>
    </source>
</evidence>
<organism evidence="6 7">
    <name type="scientific">Kaistia nematophila</name>
    <dbReference type="NCBI Taxonomy" id="2994654"/>
    <lineage>
        <taxon>Bacteria</taxon>
        <taxon>Pseudomonadati</taxon>
        <taxon>Pseudomonadota</taxon>
        <taxon>Alphaproteobacteria</taxon>
        <taxon>Hyphomicrobiales</taxon>
        <taxon>Kaistiaceae</taxon>
        <taxon>Kaistia</taxon>
    </lineage>
</organism>
<evidence type="ECO:0000256" key="3">
    <source>
        <dbReference type="ARBA" id="ARBA00041148"/>
    </source>
</evidence>
<dbReference type="Gene3D" id="3.30.505.50">
    <property type="entry name" value="Sigma 54 modulation/S30EA ribosomal protein, C-terminal domain"/>
    <property type="match status" value="1"/>
</dbReference>
<dbReference type="AlphaFoldDB" id="A0A9X3DZJ6"/>
<dbReference type="GO" id="GO:0022627">
    <property type="term" value="C:cytosolic small ribosomal subunit"/>
    <property type="evidence" value="ECO:0007669"/>
    <property type="project" value="TreeGrafter"/>
</dbReference>
<dbReference type="NCBIfam" id="TIGR00741">
    <property type="entry name" value="yfiA"/>
    <property type="match status" value="1"/>
</dbReference>
<dbReference type="CDD" id="cd00552">
    <property type="entry name" value="RaiA"/>
    <property type="match status" value="1"/>
</dbReference>
<dbReference type="InterPro" id="IPR003489">
    <property type="entry name" value="RHF/RaiA"/>
</dbReference>
<dbReference type="PANTHER" id="PTHR33231:SF1">
    <property type="entry name" value="30S RIBOSOMAL PROTEIN"/>
    <property type="match status" value="1"/>
</dbReference>
<comment type="subunit">
    <text evidence="4">Interacts with 100S ribosomes.</text>
</comment>
<dbReference type="PANTHER" id="PTHR33231">
    <property type="entry name" value="30S RIBOSOMAL PROTEIN"/>
    <property type="match status" value="1"/>
</dbReference>
<dbReference type="GO" id="GO:0045900">
    <property type="term" value="P:negative regulation of translational elongation"/>
    <property type="evidence" value="ECO:0007669"/>
    <property type="project" value="TreeGrafter"/>
</dbReference>
<proteinExistence type="inferred from homology"/>
<dbReference type="InterPro" id="IPR038416">
    <property type="entry name" value="Ribosom_S30AE_C_sf"/>
</dbReference>
<dbReference type="GO" id="GO:0043024">
    <property type="term" value="F:ribosomal small subunit binding"/>
    <property type="evidence" value="ECO:0007669"/>
    <property type="project" value="TreeGrafter"/>
</dbReference>
<gene>
    <name evidence="6" type="primary">raiA</name>
    <name evidence="4" type="synonym">hpf</name>
    <name evidence="6" type="ORF">OSH07_00980</name>
</gene>
<evidence type="ECO:0000313" key="7">
    <source>
        <dbReference type="Proteomes" id="UP001144805"/>
    </source>
</evidence>
<dbReference type="EMBL" id="JAPKNK010000001">
    <property type="protein sequence ID" value="MCX5567757.1"/>
    <property type="molecule type" value="Genomic_DNA"/>
</dbReference>
<reference evidence="6" key="1">
    <citation type="submission" date="2022-11" db="EMBL/GenBank/DDBJ databases">
        <title>Biodiversity and phylogenetic relationships of bacteria.</title>
        <authorList>
            <person name="Machado R.A.R."/>
            <person name="Bhat A."/>
            <person name="Loulou A."/>
            <person name="Kallel S."/>
        </authorList>
    </citation>
    <scope>NUCLEOTIDE SEQUENCE</scope>
    <source>
        <strain evidence="6">K-TC2</strain>
    </source>
</reference>
<evidence type="ECO:0000256" key="4">
    <source>
        <dbReference type="HAMAP-Rule" id="MF_00839"/>
    </source>
</evidence>
<comment type="subunit">
    <text evidence="2">Associates exclusively with 100S ribosomes, which are dimers of 70S ribosomes.</text>
</comment>
<comment type="subcellular location">
    <subcellularLocation>
        <location evidence="4">Cytoplasm</location>
    </subcellularLocation>
</comment>
<dbReference type="Gene3D" id="3.30.160.100">
    <property type="entry name" value="Ribosome hibernation promotion factor-like"/>
    <property type="match status" value="1"/>
</dbReference>
<dbReference type="Pfam" id="PF02482">
    <property type="entry name" value="Ribosomal_S30AE"/>
    <property type="match status" value="1"/>
</dbReference>
<dbReference type="HAMAP" id="MF_00839">
    <property type="entry name" value="HPF"/>
    <property type="match status" value="1"/>
</dbReference>